<organism evidence="2 3">
    <name type="scientific">Microthlaspi erraticum</name>
    <dbReference type="NCBI Taxonomy" id="1685480"/>
    <lineage>
        <taxon>Eukaryota</taxon>
        <taxon>Viridiplantae</taxon>
        <taxon>Streptophyta</taxon>
        <taxon>Embryophyta</taxon>
        <taxon>Tracheophyta</taxon>
        <taxon>Spermatophyta</taxon>
        <taxon>Magnoliopsida</taxon>
        <taxon>eudicotyledons</taxon>
        <taxon>Gunneridae</taxon>
        <taxon>Pentapetalae</taxon>
        <taxon>rosids</taxon>
        <taxon>malvids</taxon>
        <taxon>Brassicales</taxon>
        <taxon>Brassicaceae</taxon>
        <taxon>Coluteocarpeae</taxon>
        <taxon>Microthlaspi</taxon>
    </lineage>
</organism>
<feature type="domain" description="F-box associated beta-propeller type 3" evidence="1">
    <location>
        <begin position="4"/>
        <end position="160"/>
    </location>
</feature>
<dbReference type="AlphaFoldDB" id="A0A6D2JP81"/>
<evidence type="ECO:0000313" key="3">
    <source>
        <dbReference type="Proteomes" id="UP000467841"/>
    </source>
</evidence>
<name>A0A6D2JP81_9BRAS</name>
<evidence type="ECO:0000259" key="1">
    <source>
        <dbReference type="Pfam" id="PF08268"/>
    </source>
</evidence>
<keyword evidence="3" id="KW-1185">Reference proteome</keyword>
<dbReference type="Proteomes" id="UP000467841">
    <property type="component" value="Unassembled WGS sequence"/>
</dbReference>
<sequence>MRGEVCIDGVLYFGAVLRRYSVIVCFDVRSEKFDFVDIDEDMFEEYKCFDDGYLALFNYKGKLGICHKRADFDRVVLWVLEDAASHKWSNIVYGLPTSVKEKRFVGMTATCEILLSYRYSLNIYRVYFYNLETKSFTTLDFQGFEEFKYHIPINTFVDYVENLKFL</sequence>
<protein>
    <recommendedName>
        <fullName evidence="1">F-box associated beta-propeller type 3 domain-containing protein</fullName>
    </recommendedName>
</protein>
<dbReference type="Pfam" id="PF08268">
    <property type="entry name" value="FBA_3"/>
    <property type="match status" value="1"/>
</dbReference>
<dbReference type="InterPro" id="IPR013187">
    <property type="entry name" value="F-box-assoc_dom_typ3"/>
</dbReference>
<evidence type="ECO:0000313" key="2">
    <source>
        <dbReference type="EMBL" id="CAA7043491.1"/>
    </source>
</evidence>
<reference evidence="2" key="1">
    <citation type="submission" date="2020-01" db="EMBL/GenBank/DDBJ databases">
        <authorList>
            <person name="Mishra B."/>
        </authorList>
    </citation>
    <scope>NUCLEOTIDE SEQUENCE [LARGE SCALE GENOMIC DNA]</scope>
</reference>
<dbReference type="EMBL" id="CACVBM020001281">
    <property type="protein sequence ID" value="CAA7043491.1"/>
    <property type="molecule type" value="Genomic_DNA"/>
</dbReference>
<dbReference type="NCBIfam" id="TIGR01640">
    <property type="entry name" value="F_box_assoc_1"/>
    <property type="match status" value="1"/>
</dbReference>
<proteinExistence type="predicted"/>
<dbReference type="PANTHER" id="PTHR31111">
    <property type="entry name" value="BNAA05G37150D PROTEIN-RELATED"/>
    <property type="match status" value="1"/>
</dbReference>
<comment type="caution">
    <text evidence="2">The sequence shown here is derived from an EMBL/GenBank/DDBJ whole genome shotgun (WGS) entry which is preliminary data.</text>
</comment>
<dbReference type="InterPro" id="IPR017451">
    <property type="entry name" value="F-box-assoc_interact_dom"/>
</dbReference>
<dbReference type="PANTHER" id="PTHR31111:SF65">
    <property type="entry name" value="F-BOX DOMAIN-CONTAINING PROTEIN"/>
    <property type="match status" value="1"/>
</dbReference>
<gene>
    <name evidence="2" type="ORF">MERR_LOCUS30726</name>
</gene>
<accession>A0A6D2JP81</accession>
<dbReference type="OrthoDB" id="687122at2759"/>